<protein>
    <recommendedName>
        <fullName evidence="3">DUF5655 domain-containing protein</fullName>
    </recommendedName>
</protein>
<evidence type="ECO:0000313" key="1">
    <source>
        <dbReference type="EMBL" id="ADC46633.1"/>
    </source>
</evidence>
<dbReference type="KEGG" id="mru:mru_0782"/>
<evidence type="ECO:0008006" key="3">
    <source>
        <dbReference type="Google" id="ProtNLM"/>
    </source>
</evidence>
<dbReference type="eggNOG" id="arCOG09558">
    <property type="taxonomic scope" value="Archaea"/>
</dbReference>
<dbReference type="RefSeq" id="WP_012955584.1">
    <property type="nucleotide sequence ID" value="NC_013790.1"/>
</dbReference>
<sequence length="278" mass="33324">MEYYLQQLTNNHLEYLFELKFVTSEFELPGLADDIDCKKLEECGKKSESLRIDGLGFDNKTNSFVIIEYKNQYDKCVIDQAKCYYKNLLDKKEAYIEKYYEKFGKDKEVEFDFDKTRAIIIGPEFSEQQKNRKDPDFDFELYTVSLCKYNNKIYRALYKKVDSNFKRELYFSSEDLKITRCSLLENKSDKVKKLYKDFENILFERFDDDFILDIRYIVDGVSITAEKSSICLLRVNKKSIKIHFYTDELEDETLNHENICDVIDNINTIYNQKRRNKK</sequence>
<dbReference type="Gene3D" id="3.40.1350.10">
    <property type="match status" value="1"/>
</dbReference>
<dbReference type="STRING" id="634498.mru_0782"/>
<dbReference type="PATRIC" id="fig|634498.28.peg.783"/>
<organism evidence="1 2">
    <name type="scientific">Methanobrevibacter ruminantium (strain ATCC 35063 / DSM 1093 / JCM 13430 / OCM 146 / M1)</name>
    <name type="common">Methanobacterium ruminantium</name>
    <dbReference type="NCBI Taxonomy" id="634498"/>
    <lineage>
        <taxon>Archaea</taxon>
        <taxon>Methanobacteriati</taxon>
        <taxon>Methanobacteriota</taxon>
        <taxon>Methanomada group</taxon>
        <taxon>Methanobacteria</taxon>
        <taxon>Methanobacteriales</taxon>
        <taxon>Methanobacteriaceae</taxon>
        <taxon>Methanobrevibacter</taxon>
    </lineage>
</organism>
<dbReference type="EMBL" id="CP001719">
    <property type="protein sequence ID" value="ADC46633.1"/>
    <property type="molecule type" value="Genomic_DNA"/>
</dbReference>
<evidence type="ECO:0000313" key="2">
    <source>
        <dbReference type="Proteomes" id="UP000008680"/>
    </source>
</evidence>
<dbReference type="GeneID" id="8770431"/>
<dbReference type="InterPro" id="IPR011856">
    <property type="entry name" value="tRNA_endonuc-like_dom_sf"/>
</dbReference>
<accession>D3E272</accession>
<keyword evidence="2" id="KW-1185">Reference proteome</keyword>
<dbReference type="GO" id="GO:0003676">
    <property type="term" value="F:nucleic acid binding"/>
    <property type="evidence" value="ECO:0007669"/>
    <property type="project" value="InterPro"/>
</dbReference>
<dbReference type="OrthoDB" id="318965at2157"/>
<dbReference type="AlphaFoldDB" id="D3E272"/>
<dbReference type="HOGENOM" id="CLU_999704_0_0_2"/>
<gene>
    <name evidence="1" type="ordered locus">mru_0782</name>
</gene>
<name>D3E272_METRM</name>
<reference evidence="1 2" key="1">
    <citation type="journal article" date="2010" name="PLoS ONE">
        <title>The genome sequence of the rumen methanogen Methanobrevibacter ruminantium reveals new possibilities for controlling ruminant methane emissions.</title>
        <authorList>
            <person name="Leahy S.C."/>
            <person name="Kelly W.J."/>
            <person name="Altermann E."/>
            <person name="Ronimus R.S."/>
            <person name="Yeoman C.J."/>
            <person name="Pacheco D.M."/>
            <person name="Li D."/>
            <person name="Kong Z."/>
            <person name="McTavish S."/>
            <person name="Sang C."/>
            <person name="Lambie S.C."/>
            <person name="Janssen P.H."/>
            <person name="Dey D."/>
            <person name="Attwood G.T."/>
        </authorList>
    </citation>
    <scope>NUCLEOTIDE SEQUENCE [LARGE SCALE GENOMIC DNA]</scope>
    <source>
        <strain evidence="2">ATCC 35063 / DSM 1093 / JCM 13430 / OCM 146 / M1</strain>
    </source>
</reference>
<proteinExistence type="predicted"/>
<dbReference type="Proteomes" id="UP000008680">
    <property type="component" value="Chromosome"/>
</dbReference>